<dbReference type="Pfam" id="PF13921">
    <property type="entry name" value="Myb_DNA-bind_6"/>
    <property type="match status" value="1"/>
</dbReference>
<dbReference type="SMART" id="SM00717">
    <property type="entry name" value="SANT"/>
    <property type="match status" value="3"/>
</dbReference>
<dbReference type="CDD" id="cd00167">
    <property type="entry name" value="SANT"/>
    <property type="match status" value="3"/>
</dbReference>
<evidence type="ECO:0000256" key="3">
    <source>
        <dbReference type="ARBA" id="ARBA00023163"/>
    </source>
</evidence>
<keyword evidence="3" id="KW-0804">Transcription</keyword>
<keyword evidence="1" id="KW-0805">Transcription regulation</keyword>
<dbReference type="PROSITE" id="PS50090">
    <property type="entry name" value="MYB_LIKE"/>
    <property type="match status" value="2"/>
</dbReference>
<dbReference type="PANTHER" id="PTHR46621:SF1">
    <property type="entry name" value="SNRNA-ACTIVATING PROTEIN COMPLEX SUBUNIT 4"/>
    <property type="match status" value="1"/>
</dbReference>
<evidence type="ECO:0000313" key="9">
    <source>
        <dbReference type="Proteomes" id="UP001139887"/>
    </source>
</evidence>
<dbReference type="InterPro" id="IPR009057">
    <property type="entry name" value="Homeodomain-like_sf"/>
</dbReference>
<comment type="caution">
    <text evidence="8">The sequence shown here is derived from an EMBL/GenBank/DDBJ whole genome shotgun (WGS) entry which is preliminary data.</text>
</comment>
<dbReference type="SUPFAM" id="SSF46689">
    <property type="entry name" value="Homeodomain-like"/>
    <property type="match status" value="2"/>
</dbReference>
<evidence type="ECO:0000259" key="6">
    <source>
        <dbReference type="PROSITE" id="PS51293"/>
    </source>
</evidence>
<evidence type="ECO:0000259" key="7">
    <source>
        <dbReference type="PROSITE" id="PS51294"/>
    </source>
</evidence>
<dbReference type="PROSITE" id="PS51294">
    <property type="entry name" value="HTH_MYB"/>
    <property type="match status" value="1"/>
</dbReference>
<dbReference type="InterPro" id="IPR017884">
    <property type="entry name" value="SANT_dom"/>
</dbReference>
<feature type="domain" description="Myb-like" evidence="5">
    <location>
        <begin position="60"/>
        <end position="111"/>
    </location>
</feature>
<sequence>MRWTEEEKKALDVLGSSYRQTGKLPRQKDYASLANKYGRSLSAVISMFRNTFVDRLVPISSEIGRRRWSAKEDDALLTAVMIYGAWSWKKIARFVGSRTWLQCYRRYRTIKTPVAGRNMPQNQWTRMYKHSIFLDKRYPQSNQGEAKIKKSTIFQDVIMKHDEALQVVQPGGVITTTKYPQDTGLIDNRELVMPFDNEEDELIFRLCRLYGHRWKLIAHMINLYLQRRAAEGGENIAMLKLRSSESVHQHFRQIAGKIKETHIQEAQIPAKTIQKPARGKRMNHTWVPEEDQRLKGAVSKVLNVTSQPFSWKAVAREMGGALHANQCRARWMDFLGSYLKHTPFTENEDRILWPFVVASFDKASEGYYSYITTTIRQKQPSGEVIDISLGRVVSSQLPQRSRYTVRSRITRMKLCIMWLQNVVKVESPLDHFDLVRKLVDSPIAMRHKVKNK</sequence>
<keyword evidence="4" id="KW-0539">Nucleus</keyword>
<gene>
    <name evidence="8" type="ORF">IWW36_000581</name>
</gene>
<dbReference type="InterPro" id="IPR017930">
    <property type="entry name" value="Myb_dom"/>
</dbReference>
<dbReference type="InterPro" id="IPR001005">
    <property type="entry name" value="SANT/Myb"/>
</dbReference>
<keyword evidence="2" id="KW-0238">DNA-binding</keyword>
<dbReference type="InterPro" id="IPR051575">
    <property type="entry name" value="Myb-like_DNA-bd"/>
</dbReference>
<dbReference type="OrthoDB" id="2143914at2759"/>
<dbReference type="GO" id="GO:0019185">
    <property type="term" value="C:snRNA-activating protein complex"/>
    <property type="evidence" value="ECO:0007669"/>
    <property type="project" value="TreeGrafter"/>
</dbReference>
<keyword evidence="9" id="KW-1185">Reference proteome</keyword>
<proteinExistence type="predicted"/>
<dbReference type="EMBL" id="JANBUW010000006">
    <property type="protein sequence ID" value="KAJ2852002.1"/>
    <property type="molecule type" value="Genomic_DNA"/>
</dbReference>
<dbReference type="Gene3D" id="1.10.10.60">
    <property type="entry name" value="Homeodomain-like"/>
    <property type="match status" value="2"/>
</dbReference>
<protein>
    <submittedName>
        <fullName evidence="8">Uncharacterized protein</fullName>
    </submittedName>
</protein>
<dbReference type="Proteomes" id="UP001139887">
    <property type="component" value="Unassembled WGS sequence"/>
</dbReference>
<dbReference type="AlphaFoldDB" id="A0A9W8IDA0"/>
<dbReference type="PANTHER" id="PTHR46621">
    <property type="entry name" value="SNRNA-ACTIVATING PROTEIN COMPLEX SUBUNIT 4"/>
    <property type="match status" value="1"/>
</dbReference>
<evidence type="ECO:0000256" key="2">
    <source>
        <dbReference type="ARBA" id="ARBA00023125"/>
    </source>
</evidence>
<dbReference type="GO" id="GO:0001006">
    <property type="term" value="F:RNA polymerase III type 3 promoter sequence-specific DNA binding"/>
    <property type="evidence" value="ECO:0007669"/>
    <property type="project" value="TreeGrafter"/>
</dbReference>
<organism evidence="8 9">
    <name type="scientific">Coemansia brasiliensis</name>
    <dbReference type="NCBI Taxonomy" id="2650707"/>
    <lineage>
        <taxon>Eukaryota</taxon>
        <taxon>Fungi</taxon>
        <taxon>Fungi incertae sedis</taxon>
        <taxon>Zoopagomycota</taxon>
        <taxon>Kickxellomycotina</taxon>
        <taxon>Kickxellomycetes</taxon>
        <taxon>Kickxellales</taxon>
        <taxon>Kickxellaceae</taxon>
        <taxon>Coemansia</taxon>
    </lineage>
</organism>
<dbReference type="GO" id="GO:0042795">
    <property type="term" value="P:snRNA transcription by RNA polymerase II"/>
    <property type="evidence" value="ECO:0007669"/>
    <property type="project" value="TreeGrafter"/>
</dbReference>
<dbReference type="GO" id="GO:0000978">
    <property type="term" value="F:RNA polymerase II cis-regulatory region sequence-specific DNA binding"/>
    <property type="evidence" value="ECO:0007669"/>
    <property type="project" value="TreeGrafter"/>
</dbReference>
<evidence type="ECO:0000256" key="4">
    <source>
        <dbReference type="ARBA" id="ARBA00023242"/>
    </source>
</evidence>
<evidence type="ECO:0000259" key="5">
    <source>
        <dbReference type="PROSITE" id="PS50090"/>
    </source>
</evidence>
<name>A0A9W8IDA0_9FUNG</name>
<evidence type="ECO:0000313" key="8">
    <source>
        <dbReference type="EMBL" id="KAJ2852002.1"/>
    </source>
</evidence>
<feature type="domain" description="HTH myb-type" evidence="7">
    <location>
        <begin position="60"/>
        <end position="115"/>
    </location>
</feature>
<dbReference type="Pfam" id="PF00249">
    <property type="entry name" value="Myb_DNA-binding"/>
    <property type="match status" value="2"/>
</dbReference>
<dbReference type="GO" id="GO:0042796">
    <property type="term" value="P:snRNA transcription by RNA polymerase III"/>
    <property type="evidence" value="ECO:0007669"/>
    <property type="project" value="TreeGrafter"/>
</dbReference>
<feature type="domain" description="SANT" evidence="6">
    <location>
        <begin position="63"/>
        <end position="115"/>
    </location>
</feature>
<accession>A0A9W8IDA0</accession>
<dbReference type="PROSITE" id="PS51293">
    <property type="entry name" value="SANT"/>
    <property type="match status" value="1"/>
</dbReference>
<reference evidence="8" key="1">
    <citation type="submission" date="2022-07" db="EMBL/GenBank/DDBJ databases">
        <title>Phylogenomic reconstructions and comparative analyses of Kickxellomycotina fungi.</title>
        <authorList>
            <person name="Reynolds N.K."/>
            <person name="Stajich J.E."/>
            <person name="Barry K."/>
            <person name="Grigoriev I.V."/>
            <person name="Crous P."/>
            <person name="Smith M.E."/>
        </authorList>
    </citation>
    <scope>NUCLEOTIDE SEQUENCE</scope>
    <source>
        <strain evidence="8">NRRL 1566</strain>
    </source>
</reference>
<evidence type="ECO:0000256" key="1">
    <source>
        <dbReference type="ARBA" id="ARBA00023015"/>
    </source>
</evidence>
<feature type="domain" description="Myb-like" evidence="5">
    <location>
        <begin position="278"/>
        <end position="335"/>
    </location>
</feature>